<keyword evidence="1" id="KW-1133">Transmembrane helix</keyword>
<dbReference type="Proteomes" id="UP001059617">
    <property type="component" value="Chromosome"/>
</dbReference>
<feature type="transmembrane region" description="Helical" evidence="1">
    <location>
        <begin position="149"/>
        <end position="167"/>
    </location>
</feature>
<gene>
    <name evidence="2" type="ORF">Dfulv_14375</name>
</gene>
<accession>A0ABY5W746</accession>
<dbReference type="Pfam" id="PF13803">
    <property type="entry name" value="DUF4184"/>
    <property type="match status" value="1"/>
</dbReference>
<dbReference type="RefSeq" id="WP_259863448.1">
    <property type="nucleotide sequence ID" value="NZ_BAAAST010000020.1"/>
</dbReference>
<reference evidence="2" key="1">
    <citation type="submission" date="2021-04" db="EMBL/GenBank/DDBJ databases">
        <authorList>
            <person name="Hartkoorn R.C."/>
            <person name="Beaudoing E."/>
            <person name="Hot D."/>
        </authorList>
    </citation>
    <scope>NUCLEOTIDE SEQUENCE</scope>
    <source>
        <strain evidence="2">NRRL B-16292</strain>
    </source>
</reference>
<keyword evidence="1" id="KW-0472">Membrane</keyword>
<proteinExistence type="predicted"/>
<reference evidence="2" key="2">
    <citation type="submission" date="2022-09" db="EMBL/GenBank/DDBJ databases">
        <title>Biosynthetic gene clusters of Dactylosporangioum fulvum.</title>
        <authorList>
            <person name="Caradec T."/>
        </authorList>
    </citation>
    <scope>NUCLEOTIDE SEQUENCE</scope>
    <source>
        <strain evidence="2">NRRL B-16292</strain>
    </source>
</reference>
<keyword evidence="3" id="KW-1185">Reference proteome</keyword>
<feature type="transmembrane region" description="Helical" evidence="1">
    <location>
        <begin position="188"/>
        <end position="209"/>
    </location>
</feature>
<feature type="transmembrane region" description="Helical" evidence="1">
    <location>
        <begin position="100"/>
        <end position="120"/>
    </location>
</feature>
<keyword evidence="1" id="KW-0812">Transmembrane</keyword>
<evidence type="ECO:0000313" key="2">
    <source>
        <dbReference type="EMBL" id="UWP85347.1"/>
    </source>
</evidence>
<organism evidence="2 3">
    <name type="scientific">Dactylosporangium fulvum</name>
    <dbReference type="NCBI Taxonomy" id="53359"/>
    <lineage>
        <taxon>Bacteria</taxon>
        <taxon>Bacillati</taxon>
        <taxon>Actinomycetota</taxon>
        <taxon>Actinomycetes</taxon>
        <taxon>Micromonosporales</taxon>
        <taxon>Micromonosporaceae</taxon>
        <taxon>Dactylosporangium</taxon>
    </lineage>
</organism>
<dbReference type="EMBL" id="CP073720">
    <property type="protein sequence ID" value="UWP85347.1"/>
    <property type="molecule type" value="Genomic_DNA"/>
</dbReference>
<name>A0ABY5W746_9ACTN</name>
<feature type="transmembrane region" description="Helical" evidence="1">
    <location>
        <begin position="57"/>
        <end position="79"/>
    </location>
</feature>
<feature type="transmembrane region" description="Helical" evidence="1">
    <location>
        <begin position="215"/>
        <end position="242"/>
    </location>
</feature>
<dbReference type="InterPro" id="IPR025238">
    <property type="entry name" value="DUF4184"/>
</dbReference>
<sequence length="245" mass="25346">MPFTGSHPAAVLLLTRCGLVPSAMVIGSMVPDAPYYLPTLVDADTTHSLTGTLTADLVLGGVLFVVWHGLLAQFAAAVAPAPVRARLDPAWTQRNGPVTVRGVALVALSLVIGAATHTLWDAFTHPGRWGTEHVGWLAAQQAGMPGYRWAQYASGVLGAAAIGVWLMRWWRTTPPTARPGAGRAVAGTAWALIVFAGVVGAMVATISGADAEWPLRIVFLAGTGAVGGGLVAAVLCAGWSAARRR</sequence>
<evidence type="ECO:0000313" key="3">
    <source>
        <dbReference type="Proteomes" id="UP001059617"/>
    </source>
</evidence>
<evidence type="ECO:0000256" key="1">
    <source>
        <dbReference type="SAM" id="Phobius"/>
    </source>
</evidence>
<protein>
    <submittedName>
        <fullName evidence="2">DUF4184 family protein</fullName>
    </submittedName>
</protein>